<dbReference type="AlphaFoldDB" id="A0A1C7MKV2"/>
<comment type="caution">
    <text evidence="1">The sequence shown here is derived from an EMBL/GenBank/DDBJ whole genome shotgun (WGS) entry which is preliminary data.</text>
</comment>
<proteinExistence type="predicted"/>
<reference evidence="1 2" key="1">
    <citation type="submission" date="2016-03" db="EMBL/GenBank/DDBJ databases">
        <title>Whole genome sequencing of Grifola frondosa 9006-11.</title>
        <authorList>
            <person name="Min B."/>
            <person name="Park H."/>
            <person name="Kim J.-G."/>
            <person name="Cho H."/>
            <person name="Oh Y.-L."/>
            <person name="Kong W.-S."/>
            <person name="Choi I.-G."/>
        </authorList>
    </citation>
    <scope>NUCLEOTIDE SEQUENCE [LARGE SCALE GENOMIC DNA]</scope>
    <source>
        <strain evidence="1 2">9006-11</strain>
    </source>
</reference>
<protein>
    <submittedName>
        <fullName evidence="1">Uncharacterized protein</fullName>
    </submittedName>
</protein>
<dbReference type="EMBL" id="LUGG01000002">
    <property type="protein sequence ID" value="OBZ77495.1"/>
    <property type="molecule type" value="Genomic_DNA"/>
</dbReference>
<name>A0A1C7MKV2_GRIFR</name>
<evidence type="ECO:0000313" key="2">
    <source>
        <dbReference type="Proteomes" id="UP000092993"/>
    </source>
</evidence>
<accession>A0A1C7MKV2</accession>
<keyword evidence="2" id="KW-1185">Reference proteome</keyword>
<dbReference type="Proteomes" id="UP000092993">
    <property type="component" value="Unassembled WGS sequence"/>
</dbReference>
<sequence length="75" mass="8224">MMTPSGLVTQDGSTVPSWSFCTHIVTWLVQVVASNSIGLGFAHIGTRLLVLSDVHLYPCGMVRSTYWKLRSLAKT</sequence>
<gene>
    <name evidence="1" type="ORF">A0H81_01974</name>
</gene>
<evidence type="ECO:0000313" key="1">
    <source>
        <dbReference type="EMBL" id="OBZ77495.1"/>
    </source>
</evidence>
<organism evidence="1 2">
    <name type="scientific">Grifola frondosa</name>
    <name type="common">Maitake</name>
    <name type="synonym">Polyporus frondosus</name>
    <dbReference type="NCBI Taxonomy" id="5627"/>
    <lineage>
        <taxon>Eukaryota</taxon>
        <taxon>Fungi</taxon>
        <taxon>Dikarya</taxon>
        <taxon>Basidiomycota</taxon>
        <taxon>Agaricomycotina</taxon>
        <taxon>Agaricomycetes</taxon>
        <taxon>Polyporales</taxon>
        <taxon>Grifolaceae</taxon>
        <taxon>Grifola</taxon>
    </lineage>
</organism>